<evidence type="ECO:0000256" key="9">
    <source>
        <dbReference type="PIRSR" id="PIRSR601929-2"/>
    </source>
</evidence>
<keyword evidence="14" id="KW-1185">Reference proteome</keyword>
<dbReference type="CDD" id="cd02241">
    <property type="entry name" value="cupin_OxOx"/>
    <property type="match status" value="1"/>
</dbReference>
<dbReference type="AlphaFoldDB" id="A0A9Q1GRI8"/>
<dbReference type="InterPro" id="IPR001929">
    <property type="entry name" value="Germin"/>
</dbReference>
<feature type="chain" id="PRO_5040469527" description="Cupin type-1 domain-containing protein" evidence="11">
    <location>
        <begin position="23"/>
        <end position="212"/>
    </location>
</feature>
<feature type="disulfide bond" evidence="10">
    <location>
        <begin position="32"/>
        <end position="47"/>
    </location>
</feature>
<name>A0A9Q1GRI8_9CARY</name>
<feature type="domain" description="Cupin type-1" evidence="12">
    <location>
        <begin position="61"/>
        <end position="204"/>
    </location>
</feature>
<comment type="caution">
    <text evidence="13">The sequence shown here is derived from an EMBL/GenBank/DDBJ whole genome shotgun (WGS) entry which is preliminary data.</text>
</comment>
<evidence type="ECO:0000256" key="3">
    <source>
        <dbReference type="ARBA" id="ARBA00022523"/>
    </source>
</evidence>
<feature type="binding site" evidence="9">
    <location>
        <position position="112"/>
    </location>
    <ligand>
        <name>Mn(2+)</name>
        <dbReference type="ChEBI" id="CHEBI:29035"/>
    </ligand>
</feature>
<dbReference type="Proteomes" id="UP001153076">
    <property type="component" value="Unassembled WGS sequence"/>
</dbReference>
<evidence type="ECO:0000256" key="1">
    <source>
        <dbReference type="ARBA" id="ARBA00004271"/>
    </source>
</evidence>
<evidence type="ECO:0000256" key="8">
    <source>
        <dbReference type="PIRSR" id="PIRSR601929-1"/>
    </source>
</evidence>
<dbReference type="Gene3D" id="2.60.120.10">
    <property type="entry name" value="Jelly Rolls"/>
    <property type="match status" value="1"/>
</dbReference>
<dbReference type="OrthoDB" id="1921208at2759"/>
<evidence type="ECO:0000256" key="6">
    <source>
        <dbReference type="ARBA" id="ARBA00023157"/>
    </source>
</evidence>
<evidence type="ECO:0000256" key="4">
    <source>
        <dbReference type="ARBA" id="ARBA00022525"/>
    </source>
</evidence>
<feature type="signal peptide" evidence="11">
    <location>
        <begin position="1"/>
        <end position="22"/>
    </location>
</feature>
<dbReference type="Pfam" id="PF00190">
    <property type="entry name" value="Cupin_1"/>
    <property type="match status" value="1"/>
</dbReference>
<evidence type="ECO:0000256" key="2">
    <source>
        <dbReference type="ARBA" id="ARBA00007456"/>
    </source>
</evidence>
<organism evidence="13 14">
    <name type="scientific">Carnegiea gigantea</name>
    <dbReference type="NCBI Taxonomy" id="171969"/>
    <lineage>
        <taxon>Eukaryota</taxon>
        <taxon>Viridiplantae</taxon>
        <taxon>Streptophyta</taxon>
        <taxon>Embryophyta</taxon>
        <taxon>Tracheophyta</taxon>
        <taxon>Spermatophyta</taxon>
        <taxon>Magnoliopsida</taxon>
        <taxon>eudicotyledons</taxon>
        <taxon>Gunneridae</taxon>
        <taxon>Pentapetalae</taxon>
        <taxon>Caryophyllales</taxon>
        <taxon>Cactineae</taxon>
        <taxon>Cactaceae</taxon>
        <taxon>Cactoideae</taxon>
        <taxon>Echinocereeae</taxon>
        <taxon>Carnegiea</taxon>
    </lineage>
</organism>
<dbReference type="PROSITE" id="PS00725">
    <property type="entry name" value="GERMIN"/>
    <property type="match status" value="1"/>
</dbReference>
<feature type="binding site" evidence="9">
    <location>
        <position position="110"/>
    </location>
    <ligand>
        <name>Mn(2+)</name>
        <dbReference type="ChEBI" id="CHEBI:29035"/>
    </ligand>
</feature>
<evidence type="ECO:0000256" key="7">
    <source>
        <dbReference type="ARBA" id="ARBA00023211"/>
    </source>
</evidence>
<comment type="subcellular location">
    <subcellularLocation>
        <location evidence="1">Secreted</location>
        <location evidence="1">Extracellular space</location>
        <location evidence="1">Apoplast</location>
    </subcellularLocation>
</comment>
<dbReference type="PROSITE" id="PS51257">
    <property type="entry name" value="PROKAR_LIPOPROTEIN"/>
    <property type="match status" value="1"/>
</dbReference>
<dbReference type="PANTHER" id="PTHR31238">
    <property type="entry name" value="GERMIN-LIKE PROTEIN SUBFAMILY 3 MEMBER 3"/>
    <property type="match status" value="1"/>
</dbReference>
<dbReference type="InterPro" id="IPR014710">
    <property type="entry name" value="RmlC-like_jellyroll"/>
</dbReference>
<feature type="binding site" evidence="9">
    <location>
        <position position="149"/>
    </location>
    <ligand>
        <name>Mn(2+)</name>
        <dbReference type="ChEBI" id="CHEBI:29035"/>
    </ligand>
</feature>
<keyword evidence="5 8" id="KW-0479">Metal-binding</keyword>
<evidence type="ECO:0000256" key="11">
    <source>
        <dbReference type="SAM" id="SignalP"/>
    </source>
</evidence>
<dbReference type="InterPro" id="IPR006045">
    <property type="entry name" value="Cupin_1"/>
</dbReference>
<dbReference type="InterPro" id="IPR019780">
    <property type="entry name" value="Germin_Mn-BS"/>
</dbReference>
<evidence type="ECO:0000313" key="14">
    <source>
        <dbReference type="Proteomes" id="UP001153076"/>
    </source>
</evidence>
<reference evidence="13" key="1">
    <citation type="submission" date="2022-04" db="EMBL/GenBank/DDBJ databases">
        <title>Carnegiea gigantea Genome sequencing and assembly v2.</title>
        <authorList>
            <person name="Copetti D."/>
            <person name="Sanderson M.J."/>
            <person name="Burquez A."/>
            <person name="Wojciechowski M.F."/>
        </authorList>
    </citation>
    <scope>NUCLEOTIDE SEQUENCE</scope>
    <source>
        <strain evidence="13">SGP5-SGP5p</strain>
        <tissue evidence="13">Aerial part</tissue>
    </source>
</reference>
<dbReference type="SMART" id="SM00835">
    <property type="entry name" value="Cupin_1"/>
    <property type="match status" value="1"/>
</dbReference>
<proteinExistence type="inferred from homology"/>
<accession>A0A9Q1GRI8</accession>
<keyword evidence="4" id="KW-0964">Secreted</keyword>
<evidence type="ECO:0000256" key="10">
    <source>
        <dbReference type="PIRSR" id="PIRSR601929-3"/>
    </source>
</evidence>
<feature type="binding site" evidence="8">
    <location>
        <position position="117"/>
    </location>
    <ligand>
        <name>oxalate</name>
        <dbReference type="ChEBI" id="CHEBI:30623"/>
    </ligand>
</feature>
<gene>
    <name evidence="13" type="ORF">Cgig2_013008</name>
</gene>
<dbReference type="InterPro" id="IPR011051">
    <property type="entry name" value="RmlC_Cupin_sf"/>
</dbReference>
<keyword evidence="6 10" id="KW-1015">Disulfide bond</keyword>
<protein>
    <recommendedName>
        <fullName evidence="12">Cupin type-1 domain-containing protein</fullName>
    </recommendedName>
</protein>
<sequence length="212" mass="22864">MMRAVNLIIHSFMACLLSSAHAINPEPLLDYCIADLSSPYTFNGPPCKDPNLATPDDFATSALSKPGNTSVGKFGSSVILTTYQNLPGHRTQGLSMARIDIAPNGLVPPHSHPRASEVTTCLKGEILVGFVGASNNELYTQQLRAGQIHFLFNLDEKRPSWAVSGLSSENPGAQIVPLSTFTSKPPLPDVVLKKAFKIDGQEVARIRQRLEG</sequence>
<feature type="binding site" evidence="8">
    <location>
        <position position="112"/>
    </location>
    <ligand>
        <name>oxalate</name>
        <dbReference type="ChEBI" id="CHEBI:30623"/>
    </ligand>
</feature>
<comment type="similarity">
    <text evidence="2">Belongs to the germin family.</text>
</comment>
<evidence type="ECO:0000313" key="13">
    <source>
        <dbReference type="EMBL" id="KAJ8424813.1"/>
    </source>
</evidence>
<evidence type="ECO:0000259" key="12">
    <source>
        <dbReference type="SMART" id="SM00835"/>
    </source>
</evidence>
<keyword evidence="7 8" id="KW-0464">Manganese</keyword>
<dbReference type="GO" id="GO:0030145">
    <property type="term" value="F:manganese ion binding"/>
    <property type="evidence" value="ECO:0007669"/>
    <property type="project" value="InterPro"/>
</dbReference>
<keyword evidence="3" id="KW-0052">Apoplast</keyword>
<dbReference type="SUPFAM" id="SSF51182">
    <property type="entry name" value="RmlC-like cupins"/>
    <property type="match status" value="1"/>
</dbReference>
<keyword evidence="11" id="KW-0732">Signal</keyword>
<feature type="binding site" evidence="9">
    <location>
        <position position="117"/>
    </location>
    <ligand>
        <name>Mn(2+)</name>
        <dbReference type="ChEBI" id="CHEBI:29035"/>
    </ligand>
</feature>
<dbReference type="GO" id="GO:0048046">
    <property type="term" value="C:apoplast"/>
    <property type="evidence" value="ECO:0007669"/>
    <property type="project" value="UniProtKB-SubCell"/>
</dbReference>
<dbReference type="EMBL" id="JAKOGI010001596">
    <property type="protein sequence ID" value="KAJ8424813.1"/>
    <property type="molecule type" value="Genomic_DNA"/>
</dbReference>
<evidence type="ECO:0000256" key="5">
    <source>
        <dbReference type="ARBA" id="ARBA00022723"/>
    </source>
</evidence>